<keyword evidence="2" id="KW-1185">Reference proteome</keyword>
<proteinExistence type="predicted"/>
<dbReference type="Proteomes" id="UP000217065">
    <property type="component" value="Unassembled WGS sequence"/>
</dbReference>
<dbReference type="AlphaFoldDB" id="A0A264W015"/>
<gene>
    <name evidence="1" type="ORF">CF394_14665</name>
</gene>
<dbReference type="OrthoDB" id="9833527at2"/>
<accession>A0A264W015</accession>
<comment type="caution">
    <text evidence="1">The sequence shown here is derived from an EMBL/GenBank/DDBJ whole genome shotgun (WGS) entry which is preliminary data.</text>
</comment>
<dbReference type="RefSeq" id="WP_094944626.1">
    <property type="nucleotide sequence ID" value="NZ_NOKQ01000342.1"/>
</dbReference>
<evidence type="ECO:0000313" key="2">
    <source>
        <dbReference type="Proteomes" id="UP000217065"/>
    </source>
</evidence>
<reference evidence="1 2" key="1">
    <citation type="submission" date="2017-07" db="EMBL/GenBank/DDBJ databases">
        <title>Tetzosporium hominis gen.nov. sp.nov.</title>
        <authorList>
            <person name="Tetz G."/>
            <person name="Tetz V."/>
        </authorList>
    </citation>
    <scope>NUCLEOTIDE SEQUENCE [LARGE SCALE GENOMIC DNA]</scope>
    <source>
        <strain evidence="1 2">VT-49</strain>
    </source>
</reference>
<dbReference type="EMBL" id="NOKQ01000342">
    <property type="protein sequence ID" value="OZS76928.1"/>
    <property type="molecule type" value="Genomic_DNA"/>
</dbReference>
<sequence>MKPPYQFKTVFEDQQGLYKIQVYYQGDHDLYNQMITMADKDEAYLSYKPTPTLMKLLWRDKFFFFFEKGPNPTSKFPRWTVAELLKNEVKGVQVEDPRDIPNLERGITEHLEVFAREASKTK</sequence>
<evidence type="ECO:0000313" key="1">
    <source>
        <dbReference type="EMBL" id="OZS76928.1"/>
    </source>
</evidence>
<name>A0A264W015_9BACL</name>
<protein>
    <submittedName>
        <fullName evidence="1">Uncharacterized protein</fullName>
    </submittedName>
</protein>
<organism evidence="1 2">
    <name type="scientific">Tetzosporium hominis</name>
    <dbReference type="NCBI Taxonomy" id="2020506"/>
    <lineage>
        <taxon>Bacteria</taxon>
        <taxon>Bacillati</taxon>
        <taxon>Bacillota</taxon>
        <taxon>Bacilli</taxon>
        <taxon>Bacillales</taxon>
        <taxon>Caryophanaceae</taxon>
        <taxon>Tetzosporium</taxon>
    </lineage>
</organism>